<dbReference type="GO" id="GO:0004671">
    <property type="term" value="F:protein C-terminal S-isoprenylcysteine carboxyl O-methyltransferase activity"/>
    <property type="evidence" value="ECO:0007669"/>
    <property type="project" value="UniProtKB-EC"/>
</dbReference>
<dbReference type="InterPro" id="IPR007318">
    <property type="entry name" value="Phopholipid_MeTrfase"/>
</dbReference>
<dbReference type="RefSeq" id="WP_378221766.1">
    <property type="nucleotide sequence ID" value="NZ_JBHRTK010000013.1"/>
</dbReference>
<proteinExistence type="predicted"/>
<dbReference type="EMBL" id="JBHRTK010000013">
    <property type="protein sequence ID" value="MFC3207491.1"/>
    <property type="molecule type" value="Genomic_DNA"/>
</dbReference>
<comment type="subcellular location">
    <subcellularLocation>
        <location evidence="1">Endomembrane system</location>
        <topology evidence="1">Multi-pass membrane protein</topology>
    </subcellularLocation>
</comment>
<feature type="transmembrane region" description="Helical" evidence="5">
    <location>
        <begin position="44"/>
        <end position="68"/>
    </location>
</feature>
<keyword evidence="6" id="KW-0489">Methyltransferase</keyword>
<gene>
    <name evidence="6" type="ORF">ACFOHJ_14805</name>
</gene>
<evidence type="ECO:0000256" key="2">
    <source>
        <dbReference type="ARBA" id="ARBA00022692"/>
    </source>
</evidence>
<evidence type="ECO:0000256" key="3">
    <source>
        <dbReference type="ARBA" id="ARBA00022989"/>
    </source>
</evidence>
<dbReference type="PANTHER" id="PTHR43847">
    <property type="entry name" value="BLL3993 PROTEIN"/>
    <property type="match status" value="1"/>
</dbReference>
<feature type="transmembrane region" description="Helical" evidence="5">
    <location>
        <begin position="16"/>
        <end position="37"/>
    </location>
</feature>
<keyword evidence="4 5" id="KW-0472">Membrane</keyword>
<dbReference type="Pfam" id="PF04191">
    <property type="entry name" value="PEMT"/>
    <property type="match status" value="1"/>
</dbReference>
<dbReference type="GO" id="GO:0032259">
    <property type="term" value="P:methylation"/>
    <property type="evidence" value="ECO:0007669"/>
    <property type="project" value="UniProtKB-KW"/>
</dbReference>
<dbReference type="Gene3D" id="1.20.120.1630">
    <property type="match status" value="1"/>
</dbReference>
<dbReference type="EC" id="2.1.1.100" evidence="6"/>
<evidence type="ECO:0000313" key="6">
    <source>
        <dbReference type="EMBL" id="MFC3207491.1"/>
    </source>
</evidence>
<evidence type="ECO:0000256" key="5">
    <source>
        <dbReference type="SAM" id="Phobius"/>
    </source>
</evidence>
<feature type="transmembrane region" description="Helical" evidence="5">
    <location>
        <begin position="102"/>
        <end position="127"/>
    </location>
</feature>
<reference evidence="7" key="1">
    <citation type="journal article" date="2019" name="Int. J. Syst. Evol. Microbiol.">
        <title>The Global Catalogue of Microorganisms (GCM) 10K type strain sequencing project: providing services to taxonomists for standard genome sequencing and annotation.</title>
        <authorList>
            <consortium name="The Broad Institute Genomics Platform"/>
            <consortium name="The Broad Institute Genome Sequencing Center for Infectious Disease"/>
            <person name="Wu L."/>
            <person name="Ma J."/>
        </authorList>
    </citation>
    <scope>NUCLEOTIDE SEQUENCE [LARGE SCALE GENOMIC DNA]</scope>
    <source>
        <strain evidence="7">KCTC 52165</strain>
    </source>
</reference>
<evidence type="ECO:0000256" key="4">
    <source>
        <dbReference type="ARBA" id="ARBA00023136"/>
    </source>
</evidence>
<organism evidence="6 7">
    <name type="scientific">Aquamicrobium soli</name>
    <dbReference type="NCBI Taxonomy" id="1811518"/>
    <lineage>
        <taxon>Bacteria</taxon>
        <taxon>Pseudomonadati</taxon>
        <taxon>Pseudomonadota</taxon>
        <taxon>Alphaproteobacteria</taxon>
        <taxon>Hyphomicrobiales</taxon>
        <taxon>Phyllobacteriaceae</taxon>
        <taxon>Aquamicrobium</taxon>
    </lineage>
</organism>
<comment type="caution">
    <text evidence="6">The sequence shown here is derived from an EMBL/GenBank/DDBJ whole genome shotgun (WGS) entry which is preliminary data.</text>
</comment>
<sequence length="158" mass="17508">MSETDAKAGWLPWPPLIYLSAIVIAVLLTVFYPLPWIVGLLGDLLFVIGLLVVLAVIALWATAFRIMIAARTTIHPNGMPAHLVTTGPFSMSRNPIYLANSLLLIAIGLAGGMAWFVVLAFIASFAVSKLAIEREEKVLALNFGKKYRDYQKRVRRWL</sequence>
<keyword evidence="6" id="KW-0808">Transferase</keyword>
<dbReference type="Proteomes" id="UP001595583">
    <property type="component" value="Unassembled WGS sequence"/>
</dbReference>
<evidence type="ECO:0000256" key="1">
    <source>
        <dbReference type="ARBA" id="ARBA00004127"/>
    </source>
</evidence>
<keyword evidence="7" id="KW-1185">Reference proteome</keyword>
<accession>A0ABV7KES3</accession>
<dbReference type="InterPro" id="IPR052527">
    <property type="entry name" value="Metal_cation-efflux_comp"/>
</dbReference>
<dbReference type="EC" id="2.1.1.334" evidence="6"/>
<protein>
    <submittedName>
        <fullName evidence="6">Methyltransferase family protein</fullName>
        <ecNumber evidence="6">2.1.1.100</ecNumber>
        <ecNumber evidence="6">2.1.1.334</ecNumber>
    </submittedName>
</protein>
<dbReference type="PANTHER" id="PTHR43847:SF1">
    <property type="entry name" value="BLL3993 PROTEIN"/>
    <property type="match status" value="1"/>
</dbReference>
<keyword evidence="2 5" id="KW-0812">Transmembrane</keyword>
<keyword evidence="3 5" id="KW-1133">Transmembrane helix</keyword>
<name>A0ABV7KES3_9HYPH</name>
<evidence type="ECO:0000313" key="7">
    <source>
        <dbReference type="Proteomes" id="UP001595583"/>
    </source>
</evidence>